<dbReference type="Pfam" id="PF02472">
    <property type="entry name" value="ExbD"/>
    <property type="match status" value="1"/>
</dbReference>
<reference evidence="8 9" key="1">
    <citation type="journal article" date="2010" name="J. Bacteriol.">
        <title>Genome sequence of Lentisphaera araneosa HTCC2155T, the type species of the order Lentisphaerales in the phylum Lentisphaerae.</title>
        <authorList>
            <person name="Thrash J.C."/>
            <person name="Cho J.C."/>
            <person name="Vergin K.L."/>
            <person name="Morris R.M."/>
            <person name="Giovannoni S.J."/>
        </authorList>
    </citation>
    <scope>NUCLEOTIDE SEQUENCE [LARGE SCALE GENOMIC DNA]</scope>
    <source>
        <strain evidence="8 9">HTCC2155</strain>
    </source>
</reference>
<evidence type="ECO:0000313" key="9">
    <source>
        <dbReference type="Proteomes" id="UP000004947"/>
    </source>
</evidence>
<dbReference type="AlphaFoldDB" id="A6DR78"/>
<evidence type="ECO:0000256" key="6">
    <source>
        <dbReference type="ARBA" id="ARBA00023136"/>
    </source>
</evidence>
<keyword evidence="5" id="KW-1133">Transmembrane helix</keyword>
<evidence type="ECO:0000256" key="2">
    <source>
        <dbReference type="ARBA" id="ARBA00005811"/>
    </source>
</evidence>
<keyword evidence="3" id="KW-1003">Cell membrane</keyword>
<dbReference type="EMBL" id="ABCK01000023">
    <property type="protein sequence ID" value="EDM25825.1"/>
    <property type="molecule type" value="Genomic_DNA"/>
</dbReference>
<dbReference type="Proteomes" id="UP000004947">
    <property type="component" value="Unassembled WGS sequence"/>
</dbReference>
<keyword evidence="9" id="KW-1185">Reference proteome</keyword>
<keyword evidence="7" id="KW-0653">Protein transport</keyword>
<dbReference type="PANTHER" id="PTHR30558:SF3">
    <property type="entry name" value="BIOPOLYMER TRANSPORT PROTEIN EXBD-RELATED"/>
    <property type="match status" value="1"/>
</dbReference>
<evidence type="ECO:0000256" key="4">
    <source>
        <dbReference type="ARBA" id="ARBA00022692"/>
    </source>
</evidence>
<accession>A6DR78</accession>
<proteinExistence type="inferred from homology"/>
<dbReference type="RefSeq" id="WP_007280350.1">
    <property type="nucleotide sequence ID" value="NZ_ABCK01000023.1"/>
</dbReference>
<evidence type="ECO:0000256" key="5">
    <source>
        <dbReference type="ARBA" id="ARBA00022989"/>
    </source>
</evidence>
<keyword evidence="6" id="KW-0472">Membrane</keyword>
<protein>
    <submittedName>
        <fullName evidence="8">Biopolymer transport protein, ExbD/TolR family</fullName>
    </submittedName>
</protein>
<name>A6DR78_9BACT</name>
<comment type="subcellular location">
    <subcellularLocation>
        <location evidence="1">Cell membrane</location>
        <topology evidence="1">Single-pass membrane protein</topology>
    </subcellularLocation>
    <subcellularLocation>
        <location evidence="7">Cell membrane</location>
        <topology evidence="7">Single-pass type II membrane protein</topology>
    </subcellularLocation>
</comment>
<keyword evidence="7" id="KW-0813">Transport</keyword>
<dbReference type="InterPro" id="IPR003400">
    <property type="entry name" value="ExbD"/>
</dbReference>
<comment type="similarity">
    <text evidence="2 7">Belongs to the ExbD/TolR family.</text>
</comment>
<keyword evidence="4 7" id="KW-0812">Transmembrane</keyword>
<dbReference type="Gene3D" id="3.30.420.270">
    <property type="match status" value="1"/>
</dbReference>
<sequence length="155" mass="17645">MRFETKLEYRSKPVSMTGLLSVFSLILFAFLVSTSLDFQQGLKATMPTASSARLVATDKLSVVIVDHEGKYLPYFNNKPVPWEKLEESLVEVVQEKTLNIEENGRSIQRRPVLSLKADKAVPYEYVITVLDIVRHMNIEVNLVTSKLEKEVIKSE</sequence>
<dbReference type="GO" id="GO:0015031">
    <property type="term" value="P:protein transport"/>
    <property type="evidence" value="ECO:0007669"/>
    <property type="project" value="UniProtKB-KW"/>
</dbReference>
<gene>
    <name evidence="8" type="ORF">LNTAR_01422</name>
</gene>
<comment type="caution">
    <text evidence="8">The sequence shown here is derived from an EMBL/GenBank/DDBJ whole genome shotgun (WGS) entry which is preliminary data.</text>
</comment>
<dbReference type="GO" id="GO:0022857">
    <property type="term" value="F:transmembrane transporter activity"/>
    <property type="evidence" value="ECO:0007669"/>
    <property type="project" value="InterPro"/>
</dbReference>
<dbReference type="GO" id="GO:0005886">
    <property type="term" value="C:plasma membrane"/>
    <property type="evidence" value="ECO:0007669"/>
    <property type="project" value="UniProtKB-SubCell"/>
</dbReference>
<evidence type="ECO:0000256" key="3">
    <source>
        <dbReference type="ARBA" id="ARBA00022475"/>
    </source>
</evidence>
<organism evidence="8 9">
    <name type="scientific">Lentisphaera araneosa HTCC2155</name>
    <dbReference type="NCBI Taxonomy" id="313628"/>
    <lineage>
        <taxon>Bacteria</taxon>
        <taxon>Pseudomonadati</taxon>
        <taxon>Lentisphaerota</taxon>
        <taxon>Lentisphaeria</taxon>
        <taxon>Lentisphaerales</taxon>
        <taxon>Lentisphaeraceae</taxon>
        <taxon>Lentisphaera</taxon>
    </lineage>
</organism>
<dbReference type="OrthoDB" id="9798629at2"/>
<dbReference type="PANTHER" id="PTHR30558">
    <property type="entry name" value="EXBD MEMBRANE COMPONENT OF PMF-DRIVEN MACROMOLECULE IMPORT SYSTEM"/>
    <property type="match status" value="1"/>
</dbReference>
<dbReference type="STRING" id="313628.LNTAR_01422"/>
<evidence type="ECO:0000313" key="8">
    <source>
        <dbReference type="EMBL" id="EDM25825.1"/>
    </source>
</evidence>
<evidence type="ECO:0000256" key="1">
    <source>
        <dbReference type="ARBA" id="ARBA00004162"/>
    </source>
</evidence>
<evidence type="ECO:0000256" key="7">
    <source>
        <dbReference type="RuleBase" id="RU003879"/>
    </source>
</evidence>